<dbReference type="Gene3D" id="1.10.510.10">
    <property type="entry name" value="Transferase(Phosphotransferase) domain 1"/>
    <property type="match status" value="1"/>
</dbReference>
<keyword evidence="1" id="KW-0723">Serine/threonine-protein kinase</keyword>
<dbReference type="Pfam" id="PF00069">
    <property type="entry name" value="Pkinase"/>
    <property type="match status" value="1"/>
</dbReference>
<keyword evidence="2" id="KW-0808">Transferase</keyword>
<dbReference type="InterPro" id="IPR011009">
    <property type="entry name" value="Kinase-like_dom_sf"/>
</dbReference>
<evidence type="ECO:0000256" key="4">
    <source>
        <dbReference type="ARBA" id="ARBA00022777"/>
    </source>
</evidence>
<reference evidence="7 8" key="1">
    <citation type="submission" date="2015-10" db="EMBL/GenBank/DDBJ databases">
        <title>Genome analyses suggest a sexual origin of heterokaryosis in a supposedly ancient asexual fungus.</title>
        <authorList>
            <person name="Ropars J."/>
            <person name="Sedzielewska K."/>
            <person name="Noel J."/>
            <person name="Charron P."/>
            <person name="Farinelli L."/>
            <person name="Marton T."/>
            <person name="Kruger M."/>
            <person name="Pelin A."/>
            <person name="Brachmann A."/>
            <person name="Corradi N."/>
        </authorList>
    </citation>
    <scope>NUCLEOTIDE SEQUENCE [LARGE SCALE GENOMIC DNA]</scope>
    <source>
        <strain evidence="7 8">A4</strain>
    </source>
</reference>
<dbReference type="InterPro" id="IPR050940">
    <property type="entry name" value="Actin_reg-Ser/Thr_kinase"/>
</dbReference>
<dbReference type="VEuPathDB" id="FungiDB:FUN_010877"/>
<dbReference type="VEuPathDB" id="FungiDB:RhiirA1_476042"/>
<dbReference type="InterPro" id="IPR000719">
    <property type="entry name" value="Prot_kinase_dom"/>
</dbReference>
<dbReference type="VEuPathDB" id="FungiDB:FUN_020489"/>
<dbReference type="VEuPathDB" id="FungiDB:RhiirA1_457423"/>
<dbReference type="PANTHER" id="PTHR46485">
    <property type="entry name" value="LIM DOMAIN KINASE 1"/>
    <property type="match status" value="1"/>
</dbReference>
<organism evidence="7 8">
    <name type="scientific">Rhizophagus irregularis</name>
    <dbReference type="NCBI Taxonomy" id="588596"/>
    <lineage>
        <taxon>Eukaryota</taxon>
        <taxon>Fungi</taxon>
        <taxon>Fungi incertae sedis</taxon>
        <taxon>Mucoromycota</taxon>
        <taxon>Glomeromycotina</taxon>
        <taxon>Glomeromycetes</taxon>
        <taxon>Glomerales</taxon>
        <taxon>Glomeraceae</taxon>
        <taxon>Rhizophagus</taxon>
    </lineage>
</organism>
<dbReference type="GO" id="GO:0004674">
    <property type="term" value="F:protein serine/threonine kinase activity"/>
    <property type="evidence" value="ECO:0007669"/>
    <property type="project" value="UniProtKB-KW"/>
</dbReference>
<dbReference type="SUPFAM" id="SSF56112">
    <property type="entry name" value="Protein kinase-like (PK-like)"/>
    <property type="match status" value="1"/>
</dbReference>
<dbReference type="GO" id="GO:0005524">
    <property type="term" value="F:ATP binding"/>
    <property type="evidence" value="ECO:0007669"/>
    <property type="project" value="UniProtKB-KW"/>
</dbReference>
<dbReference type="PANTHER" id="PTHR46485:SF5">
    <property type="entry name" value="CENTER DIVIDER, ISOFORM A"/>
    <property type="match status" value="1"/>
</dbReference>
<feature type="domain" description="Protein kinase" evidence="6">
    <location>
        <begin position="72"/>
        <end position="329"/>
    </location>
</feature>
<evidence type="ECO:0000256" key="3">
    <source>
        <dbReference type="ARBA" id="ARBA00022741"/>
    </source>
</evidence>
<evidence type="ECO:0000256" key="2">
    <source>
        <dbReference type="ARBA" id="ARBA00022679"/>
    </source>
</evidence>
<dbReference type="AlphaFoldDB" id="A0A2I1H2F4"/>
<evidence type="ECO:0000313" key="8">
    <source>
        <dbReference type="Proteomes" id="UP000234323"/>
    </source>
</evidence>
<keyword evidence="5" id="KW-0067">ATP-binding</keyword>
<gene>
    <name evidence="7" type="ORF">RhiirA4_471005</name>
</gene>
<sequence length="329" mass="38497">MTFRKEFIFWWCSWANEIQIPVETGQNNLKTFDKVSNSANIKHTNCFYCNNPFTEELWCKECDPRRMIEGWTSGNNDIDKFIKDTIYKGRKYTFDRFLEWVPFDRFKDINQIGVENMSAEYLNELKIHWNCYKYASATSLEFYGMTKDPKTEEFMMILQFVDEGNLRSFLSHNFNNILWKDKIKYLDWLIFGLKALHELGYFHKDFHSGNILLRVSEHQTSISDFGLSGPSNKQKLDARICGVLPYIAPEVLNGESYTLSSDIYSFGKNPDAIYTSRLFTFNNLTKPINSSLITSYLDDEKNNKDGQDSQLFDLEVTSSLQLKDDTSDD</sequence>
<comment type="caution">
    <text evidence="7">The sequence shown here is derived from an EMBL/GenBank/DDBJ whole genome shotgun (WGS) entry which is preliminary data.</text>
</comment>
<evidence type="ECO:0000256" key="5">
    <source>
        <dbReference type="ARBA" id="ARBA00022840"/>
    </source>
</evidence>
<dbReference type="EMBL" id="LLXI01001311">
    <property type="protein sequence ID" value="PKY53021.1"/>
    <property type="molecule type" value="Genomic_DNA"/>
</dbReference>
<evidence type="ECO:0000256" key="1">
    <source>
        <dbReference type="ARBA" id="ARBA00022527"/>
    </source>
</evidence>
<dbReference type="PROSITE" id="PS50011">
    <property type="entry name" value="PROTEIN_KINASE_DOM"/>
    <property type="match status" value="1"/>
</dbReference>
<proteinExistence type="predicted"/>
<keyword evidence="4 7" id="KW-0418">Kinase</keyword>
<evidence type="ECO:0000313" key="7">
    <source>
        <dbReference type="EMBL" id="PKY53021.1"/>
    </source>
</evidence>
<accession>A0A2I1H2F4</accession>
<keyword evidence="8" id="KW-1185">Reference proteome</keyword>
<dbReference type="VEuPathDB" id="FungiDB:RhiirFUN_004136"/>
<dbReference type="SMART" id="SM00220">
    <property type="entry name" value="S_TKc"/>
    <property type="match status" value="1"/>
</dbReference>
<evidence type="ECO:0000259" key="6">
    <source>
        <dbReference type="PROSITE" id="PS50011"/>
    </source>
</evidence>
<protein>
    <submittedName>
        <fullName evidence="7">Kinase-like protein</fullName>
    </submittedName>
</protein>
<dbReference type="Proteomes" id="UP000234323">
    <property type="component" value="Unassembled WGS sequence"/>
</dbReference>
<keyword evidence="3" id="KW-0547">Nucleotide-binding</keyword>
<name>A0A2I1H2F4_9GLOM</name>